<dbReference type="PANTHER" id="PTHR43084">
    <property type="entry name" value="PERSULFIDE DIOXYGENASE ETHE1"/>
    <property type="match status" value="1"/>
</dbReference>
<dbReference type="SUPFAM" id="SSF52821">
    <property type="entry name" value="Rhodanese/Cell cycle control phosphatase"/>
    <property type="match status" value="2"/>
</dbReference>
<dbReference type="GO" id="GO:0050313">
    <property type="term" value="F:sulfur dioxygenase activity"/>
    <property type="evidence" value="ECO:0007669"/>
    <property type="project" value="InterPro"/>
</dbReference>
<dbReference type="CDD" id="cd07724">
    <property type="entry name" value="POD-like_MBL-fold"/>
    <property type="match status" value="1"/>
</dbReference>
<accession>A0AA37QHF5</accession>
<comment type="caution">
    <text evidence="3">The sequence shown here is derived from an EMBL/GenBank/DDBJ whole genome shotgun (WGS) entry which is preliminary data.</text>
</comment>
<dbReference type="RefSeq" id="WP_284351348.1">
    <property type="nucleotide sequence ID" value="NZ_BRXS01000005.1"/>
</dbReference>
<dbReference type="PANTHER" id="PTHR43084:SF1">
    <property type="entry name" value="PERSULFIDE DIOXYGENASE ETHE1, MITOCHONDRIAL"/>
    <property type="match status" value="1"/>
</dbReference>
<proteinExistence type="predicted"/>
<dbReference type="Pfam" id="PF00581">
    <property type="entry name" value="Rhodanese"/>
    <property type="match status" value="2"/>
</dbReference>
<keyword evidence="4" id="KW-1185">Reference proteome</keyword>
<dbReference type="GO" id="GO:0016787">
    <property type="term" value="F:hydrolase activity"/>
    <property type="evidence" value="ECO:0007669"/>
    <property type="project" value="UniProtKB-KW"/>
</dbReference>
<organism evidence="3 4">
    <name type="scientific">Roseisolibacter agri</name>
    <dbReference type="NCBI Taxonomy" id="2014610"/>
    <lineage>
        <taxon>Bacteria</taxon>
        <taxon>Pseudomonadati</taxon>
        <taxon>Gemmatimonadota</taxon>
        <taxon>Gemmatimonadia</taxon>
        <taxon>Gemmatimonadales</taxon>
        <taxon>Gemmatimonadaceae</taxon>
        <taxon>Roseisolibacter</taxon>
    </lineage>
</organism>
<dbReference type="InterPro" id="IPR036866">
    <property type="entry name" value="RibonucZ/Hydroxyglut_hydro"/>
</dbReference>
<name>A0AA37QHF5_9BACT</name>
<sequence length="483" mass="51193">MFFQRFYDTGLAQASYLIGCQRTGEAVVVDPNRDVQPYLDAAAREKLRITHVTETHIHADFVSGARELAARTGARLLLSGEGGDDWQYAFAASDGATLLRDGDAFMVGNVRLEAMHTPGHTPEHLSFVVTDTPAGAGPWGILTGDFVFVGDVGRPDLLEKAAGHAGTMEAGARTLFRSLQRFRALPDHLQVWPGHGAGSACGKALGAIPSSTVGYEKIGNWGVATTDESEFVRMVLDGQPEPPRYFAQMKRINRDGPRVLGALPDAVRLPADALGALLRRGEIVVDTRPNALYAQGHVPGTINIPLGGSFTTWAGWLLPYDRDAYLLVDDATQSAAAATRALALIGLDRVAGVLGADAIAQWAASGQPLGTITQRTPAEVAAMVERGEATVIDVRGRAEWEAGHLPDVPNIPVGFLTEHLDALPTDRPVVLHCQGGSRSAIAASVLHARGLTNVVNMSGGYGAWRQAGLPVVHEDAELAPAPA</sequence>
<dbReference type="InterPro" id="IPR036873">
    <property type="entry name" value="Rhodanese-like_dom_sf"/>
</dbReference>
<keyword evidence="3" id="KW-0378">Hydrolase</keyword>
<protein>
    <submittedName>
        <fullName evidence="3">MBL fold hydrolase</fullName>
    </submittedName>
</protein>
<dbReference type="EMBL" id="BRXS01000005">
    <property type="protein sequence ID" value="GLC26898.1"/>
    <property type="molecule type" value="Genomic_DNA"/>
</dbReference>
<feature type="domain" description="Rhodanese" evidence="2">
    <location>
        <begin position="385"/>
        <end position="473"/>
    </location>
</feature>
<evidence type="ECO:0000259" key="2">
    <source>
        <dbReference type="PROSITE" id="PS50206"/>
    </source>
</evidence>
<dbReference type="SMART" id="SM00450">
    <property type="entry name" value="RHOD"/>
    <property type="match status" value="2"/>
</dbReference>
<dbReference type="GO" id="GO:0070813">
    <property type="term" value="P:hydrogen sulfide metabolic process"/>
    <property type="evidence" value="ECO:0007669"/>
    <property type="project" value="TreeGrafter"/>
</dbReference>
<evidence type="ECO:0000313" key="3">
    <source>
        <dbReference type="EMBL" id="GLC26898.1"/>
    </source>
</evidence>
<dbReference type="GO" id="GO:0046872">
    <property type="term" value="F:metal ion binding"/>
    <property type="evidence" value="ECO:0007669"/>
    <property type="project" value="UniProtKB-KW"/>
</dbReference>
<dbReference type="FunFam" id="3.60.15.10:FF:000030">
    <property type="entry name" value="Metallo-beta-lactamase family protein"/>
    <property type="match status" value="1"/>
</dbReference>
<dbReference type="FunFam" id="3.40.250.10:FF:000049">
    <property type="entry name" value="Phage shock protein E"/>
    <property type="match status" value="1"/>
</dbReference>
<gene>
    <name evidence="3" type="ORF">rosag_34110</name>
</gene>
<dbReference type="InterPro" id="IPR001763">
    <property type="entry name" value="Rhodanese-like_dom"/>
</dbReference>
<reference evidence="3" key="1">
    <citation type="submission" date="2022-08" db="EMBL/GenBank/DDBJ databases">
        <title>Draft genome sequencing of Roseisolibacter agri AW1220.</title>
        <authorList>
            <person name="Tobiishi Y."/>
            <person name="Tonouchi A."/>
        </authorList>
    </citation>
    <scope>NUCLEOTIDE SEQUENCE</scope>
    <source>
        <strain evidence="3">AW1220</strain>
    </source>
</reference>
<dbReference type="CDD" id="cd00158">
    <property type="entry name" value="RHOD"/>
    <property type="match status" value="1"/>
</dbReference>
<evidence type="ECO:0000256" key="1">
    <source>
        <dbReference type="ARBA" id="ARBA00022723"/>
    </source>
</evidence>
<dbReference type="Gene3D" id="3.60.15.10">
    <property type="entry name" value="Ribonuclease Z/Hydroxyacylglutathione hydrolase-like"/>
    <property type="match status" value="1"/>
</dbReference>
<dbReference type="InterPro" id="IPR001279">
    <property type="entry name" value="Metallo-B-lactamas"/>
</dbReference>
<dbReference type="Gene3D" id="3.40.250.10">
    <property type="entry name" value="Rhodanese-like domain"/>
    <property type="match status" value="2"/>
</dbReference>
<dbReference type="PROSITE" id="PS50206">
    <property type="entry name" value="RHODANESE_3"/>
    <property type="match status" value="2"/>
</dbReference>
<dbReference type="InterPro" id="IPR044528">
    <property type="entry name" value="POD-like_MBL-fold"/>
</dbReference>
<dbReference type="AlphaFoldDB" id="A0AA37QHF5"/>
<dbReference type="SMART" id="SM00849">
    <property type="entry name" value="Lactamase_B"/>
    <property type="match status" value="1"/>
</dbReference>
<dbReference type="SUPFAM" id="SSF56281">
    <property type="entry name" value="Metallo-hydrolase/oxidoreductase"/>
    <property type="match status" value="1"/>
</dbReference>
<dbReference type="InterPro" id="IPR051682">
    <property type="entry name" value="Mito_Persulfide_Diox"/>
</dbReference>
<dbReference type="Proteomes" id="UP001161325">
    <property type="component" value="Unassembled WGS sequence"/>
</dbReference>
<keyword evidence="1" id="KW-0479">Metal-binding</keyword>
<evidence type="ECO:0000313" key="4">
    <source>
        <dbReference type="Proteomes" id="UP001161325"/>
    </source>
</evidence>
<dbReference type="Pfam" id="PF00753">
    <property type="entry name" value="Lactamase_B"/>
    <property type="match status" value="1"/>
</dbReference>
<dbReference type="GO" id="GO:0006749">
    <property type="term" value="P:glutathione metabolic process"/>
    <property type="evidence" value="ECO:0007669"/>
    <property type="project" value="InterPro"/>
</dbReference>
<feature type="domain" description="Rhodanese" evidence="2">
    <location>
        <begin position="278"/>
        <end position="371"/>
    </location>
</feature>